<comment type="similarity">
    <text evidence="1 13">Belongs to the thymidine kinase family.</text>
</comment>
<dbReference type="Pfam" id="PF00265">
    <property type="entry name" value="TK"/>
    <property type="match status" value="1"/>
</dbReference>
<name>A0A4Y7KVY5_PAPSO</name>
<dbReference type="OMA" id="SCYFAND"/>
<evidence type="ECO:0000256" key="5">
    <source>
        <dbReference type="ARBA" id="ARBA00022723"/>
    </source>
</evidence>
<dbReference type="GO" id="GO:0005524">
    <property type="term" value="F:ATP binding"/>
    <property type="evidence" value="ECO:0007669"/>
    <property type="project" value="UniProtKB-KW"/>
</dbReference>
<dbReference type="GO" id="GO:0071897">
    <property type="term" value="P:DNA biosynthetic process"/>
    <property type="evidence" value="ECO:0007669"/>
    <property type="project" value="UniProtKB-KW"/>
</dbReference>
<keyword evidence="5" id="KW-0479">Metal-binding</keyword>
<keyword evidence="9 12" id="KW-0067">ATP-binding</keyword>
<evidence type="ECO:0000256" key="11">
    <source>
        <dbReference type="PIRSR" id="PIRSR035805-1"/>
    </source>
</evidence>
<sequence length="175" mass="19391">MFAGKTTALLGRMLSERETGRNVEVVKSSKDTRYGLDSIVTHDGKKLSCWAMPDLSSFRAKLGDEGYDKLDVIGIAEAQFFDDLYDFCSKVADHDGKTIIVAGLDGDYLGRRFGSVLDVVPVADTVTKLTPRYVYKAACRQHYVDSLVIIEAARLFLDSLKVQSDPHVEPVPLAW</sequence>
<accession>A0A4Y7KVY5</accession>
<feature type="active site" description="Proton acceptor" evidence="11">
    <location>
        <position position="77"/>
    </location>
</feature>
<dbReference type="FunFam" id="3.40.50.300:FF:000948">
    <property type="entry name" value="Thymidine kinase"/>
    <property type="match status" value="1"/>
</dbReference>
<dbReference type="STRING" id="3469.A0A4Y7KVY5"/>
<evidence type="ECO:0000256" key="1">
    <source>
        <dbReference type="ARBA" id="ARBA00007587"/>
    </source>
</evidence>
<keyword evidence="4 12" id="KW-0808">Transferase</keyword>
<gene>
    <name evidence="14" type="ORF">C5167_000653</name>
</gene>
<keyword evidence="15" id="KW-1185">Reference proteome</keyword>
<keyword evidence="3 12" id="KW-0237">DNA synthesis</keyword>
<evidence type="ECO:0000313" key="15">
    <source>
        <dbReference type="Proteomes" id="UP000316621"/>
    </source>
</evidence>
<evidence type="ECO:0000256" key="6">
    <source>
        <dbReference type="ARBA" id="ARBA00022741"/>
    </source>
</evidence>
<evidence type="ECO:0000256" key="10">
    <source>
        <dbReference type="ARBA" id="ARBA00048254"/>
    </source>
</evidence>
<comment type="catalytic activity">
    <reaction evidence="10 12">
        <text>thymidine + ATP = dTMP + ADP + H(+)</text>
        <dbReference type="Rhea" id="RHEA:19129"/>
        <dbReference type="ChEBI" id="CHEBI:15378"/>
        <dbReference type="ChEBI" id="CHEBI:17748"/>
        <dbReference type="ChEBI" id="CHEBI:30616"/>
        <dbReference type="ChEBI" id="CHEBI:63528"/>
        <dbReference type="ChEBI" id="CHEBI:456216"/>
        <dbReference type="EC" id="2.7.1.21"/>
    </reaction>
</comment>
<dbReference type="InterPro" id="IPR001267">
    <property type="entry name" value="Thymidine_kinase"/>
</dbReference>
<keyword evidence="7 12" id="KW-0418">Kinase</keyword>
<evidence type="ECO:0000256" key="4">
    <source>
        <dbReference type="ARBA" id="ARBA00022679"/>
    </source>
</evidence>
<proteinExistence type="inferred from homology"/>
<evidence type="ECO:0000256" key="2">
    <source>
        <dbReference type="ARBA" id="ARBA00012118"/>
    </source>
</evidence>
<organism evidence="14 15">
    <name type="scientific">Papaver somniferum</name>
    <name type="common">Opium poppy</name>
    <dbReference type="NCBI Taxonomy" id="3469"/>
    <lineage>
        <taxon>Eukaryota</taxon>
        <taxon>Viridiplantae</taxon>
        <taxon>Streptophyta</taxon>
        <taxon>Embryophyta</taxon>
        <taxon>Tracheophyta</taxon>
        <taxon>Spermatophyta</taxon>
        <taxon>Magnoliopsida</taxon>
        <taxon>Ranunculales</taxon>
        <taxon>Papaveraceae</taxon>
        <taxon>Papaveroideae</taxon>
        <taxon>Papaver</taxon>
    </lineage>
</organism>
<dbReference type="PANTHER" id="PTHR11441">
    <property type="entry name" value="THYMIDINE KINASE"/>
    <property type="match status" value="1"/>
</dbReference>
<evidence type="ECO:0000256" key="12">
    <source>
        <dbReference type="RuleBase" id="RU000544"/>
    </source>
</evidence>
<dbReference type="InterPro" id="IPR027417">
    <property type="entry name" value="P-loop_NTPase"/>
</dbReference>
<dbReference type="GO" id="GO:0004797">
    <property type="term" value="F:thymidine kinase activity"/>
    <property type="evidence" value="ECO:0007669"/>
    <property type="project" value="UniProtKB-EC"/>
</dbReference>
<dbReference type="EC" id="2.7.1.21" evidence="2 12"/>
<evidence type="ECO:0000313" key="14">
    <source>
        <dbReference type="EMBL" id="RZC76530.1"/>
    </source>
</evidence>
<keyword evidence="8" id="KW-0862">Zinc</keyword>
<evidence type="ECO:0000256" key="13">
    <source>
        <dbReference type="RuleBase" id="RU004165"/>
    </source>
</evidence>
<dbReference type="PANTHER" id="PTHR11441:SF0">
    <property type="entry name" value="THYMIDINE KINASE, CYTOSOLIC"/>
    <property type="match status" value="1"/>
</dbReference>
<dbReference type="GO" id="GO:0046104">
    <property type="term" value="P:thymidine metabolic process"/>
    <property type="evidence" value="ECO:0007669"/>
    <property type="project" value="TreeGrafter"/>
</dbReference>
<reference evidence="14 15" key="1">
    <citation type="journal article" date="2018" name="Science">
        <title>The opium poppy genome and morphinan production.</title>
        <authorList>
            <person name="Guo L."/>
            <person name="Winzer T."/>
            <person name="Yang X."/>
            <person name="Li Y."/>
            <person name="Ning Z."/>
            <person name="He Z."/>
            <person name="Teodor R."/>
            <person name="Lu Y."/>
            <person name="Bowser T.A."/>
            <person name="Graham I.A."/>
            <person name="Ye K."/>
        </authorList>
    </citation>
    <scope>NUCLEOTIDE SEQUENCE [LARGE SCALE GENOMIC DNA]</scope>
    <source>
        <strain evidence="15">cv. HN1</strain>
        <tissue evidence="14">Leaves</tissue>
    </source>
</reference>
<dbReference type="Proteomes" id="UP000316621">
    <property type="component" value="Chromosome 9"/>
</dbReference>
<dbReference type="Gramene" id="RZC76530">
    <property type="protein sequence ID" value="RZC76530"/>
    <property type="gene ID" value="C5167_000653"/>
</dbReference>
<dbReference type="GO" id="GO:0046872">
    <property type="term" value="F:metal ion binding"/>
    <property type="evidence" value="ECO:0007669"/>
    <property type="project" value="UniProtKB-KW"/>
</dbReference>
<evidence type="ECO:0000256" key="7">
    <source>
        <dbReference type="ARBA" id="ARBA00022777"/>
    </source>
</evidence>
<dbReference type="SUPFAM" id="SSF52540">
    <property type="entry name" value="P-loop containing nucleoside triphosphate hydrolases"/>
    <property type="match status" value="1"/>
</dbReference>
<dbReference type="AlphaFoldDB" id="A0A4Y7KVY5"/>
<dbReference type="Gene3D" id="3.40.50.300">
    <property type="entry name" value="P-loop containing nucleotide triphosphate hydrolases"/>
    <property type="match status" value="1"/>
</dbReference>
<evidence type="ECO:0000256" key="8">
    <source>
        <dbReference type="ARBA" id="ARBA00022833"/>
    </source>
</evidence>
<evidence type="ECO:0000256" key="3">
    <source>
        <dbReference type="ARBA" id="ARBA00022634"/>
    </source>
</evidence>
<evidence type="ECO:0000256" key="9">
    <source>
        <dbReference type="ARBA" id="ARBA00022840"/>
    </source>
</evidence>
<protein>
    <recommendedName>
        <fullName evidence="2 12">Thymidine kinase</fullName>
        <ecNumber evidence="2 12">2.7.1.21</ecNumber>
    </recommendedName>
</protein>
<keyword evidence="6 12" id="KW-0547">Nucleotide-binding</keyword>
<dbReference type="EMBL" id="CM010723">
    <property type="protein sequence ID" value="RZC76530.1"/>
    <property type="molecule type" value="Genomic_DNA"/>
</dbReference>